<keyword evidence="3" id="KW-1185">Reference proteome</keyword>
<evidence type="ECO:0000313" key="3">
    <source>
        <dbReference type="Proteomes" id="UP001054837"/>
    </source>
</evidence>
<dbReference type="AlphaFoldDB" id="A0AAV4S8K8"/>
<comment type="caution">
    <text evidence="2">The sequence shown here is derived from an EMBL/GenBank/DDBJ whole genome shotgun (WGS) entry which is preliminary data.</text>
</comment>
<evidence type="ECO:0008006" key="4">
    <source>
        <dbReference type="Google" id="ProtNLM"/>
    </source>
</evidence>
<protein>
    <recommendedName>
        <fullName evidence="4">Ycf15</fullName>
    </recommendedName>
</protein>
<proteinExistence type="predicted"/>
<name>A0AAV4S8K8_9ARAC</name>
<evidence type="ECO:0000313" key="2">
    <source>
        <dbReference type="EMBL" id="GIY30510.1"/>
    </source>
</evidence>
<gene>
    <name evidence="2" type="ORF">CDAR_495401</name>
</gene>
<accession>A0AAV4S8K8</accession>
<organism evidence="2 3">
    <name type="scientific">Caerostris darwini</name>
    <dbReference type="NCBI Taxonomy" id="1538125"/>
    <lineage>
        <taxon>Eukaryota</taxon>
        <taxon>Metazoa</taxon>
        <taxon>Ecdysozoa</taxon>
        <taxon>Arthropoda</taxon>
        <taxon>Chelicerata</taxon>
        <taxon>Arachnida</taxon>
        <taxon>Araneae</taxon>
        <taxon>Araneomorphae</taxon>
        <taxon>Entelegynae</taxon>
        <taxon>Araneoidea</taxon>
        <taxon>Araneidae</taxon>
        <taxon>Caerostris</taxon>
    </lineage>
</organism>
<reference evidence="2 3" key="1">
    <citation type="submission" date="2021-06" db="EMBL/GenBank/DDBJ databases">
        <title>Caerostris darwini draft genome.</title>
        <authorList>
            <person name="Kono N."/>
            <person name="Arakawa K."/>
        </authorList>
    </citation>
    <scope>NUCLEOTIDE SEQUENCE [LARGE SCALE GENOMIC DNA]</scope>
</reference>
<dbReference type="EMBL" id="BPLQ01007511">
    <property type="protein sequence ID" value="GIY30510.1"/>
    <property type="molecule type" value="Genomic_DNA"/>
</dbReference>
<dbReference type="Proteomes" id="UP001054837">
    <property type="component" value="Unassembled WGS sequence"/>
</dbReference>
<feature type="region of interest" description="Disordered" evidence="1">
    <location>
        <begin position="1"/>
        <end position="21"/>
    </location>
</feature>
<sequence>MRSSQSLHQTPVYPQDKKPTHLSQRCWGNRNFLHQNSFFLCGLGAISPSLHQPRKVSVTTSILISAADPLFYRKITPATTKRRKGGGG</sequence>
<evidence type="ECO:0000256" key="1">
    <source>
        <dbReference type="SAM" id="MobiDB-lite"/>
    </source>
</evidence>